<dbReference type="AlphaFoldDB" id="A0AAD6JMT0"/>
<organism evidence="1 2">
    <name type="scientific">Salix udensis</name>
    <dbReference type="NCBI Taxonomy" id="889485"/>
    <lineage>
        <taxon>Eukaryota</taxon>
        <taxon>Viridiplantae</taxon>
        <taxon>Streptophyta</taxon>
        <taxon>Embryophyta</taxon>
        <taxon>Tracheophyta</taxon>
        <taxon>Spermatophyta</taxon>
        <taxon>Magnoliopsida</taxon>
        <taxon>eudicotyledons</taxon>
        <taxon>Gunneridae</taxon>
        <taxon>Pentapetalae</taxon>
        <taxon>rosids</taxon>
        <taxon>fabids</taxon>
        <taxon>Malpighiales</taxon>
        <taxon>Salicaceae</taxon>
        <taxon>Saliceae</taxon>
        <taxon>Salix</taxon>
    </lineage>
</organism>
<evidence type="ECO:0000313" key="1">
    <source>
        <dbReference type="EMBL" id="KAJ6406920.1"/>
    </source>
</evidence>
<keyword evidence="2" id="KW-1185">Reference proteome</keyword>
<proteinExistence type="predicted"/>
<evidence type="ECO:0000313" key="2">
    <source>
        <dbReference type="Proteomes" id="UP001162972"/>
    </source>
</evidence>
<name>A0AAD6JMT0_9ROSI</name>
<reference evidence="1 2" key="1">
    <citation type="journal article" date="2023" name="Int. J. Mol. Sci.">
        <title>De Novo Assembly and Annotation of 11 Diverse Shrub Willow (Salix) Genomes Reveals Novel Gene Organization in Sex-Linked Regions.</title>
        <authorList>
            <person name="Hyden B."/>
            <person name="Feng K."/>
            <person name="Yates T.B."/>
            <person name="Jawdy S."/>
            <person name="Cereghino C."/>
            <person name="Smart L.B."/>
            <person name="Muchero W."/>
        </authorList>
    </citation>
    <scope>NUCLEOTIDE SEQUENCE [LARGE SCALE GENOMIC DNA]</scope>
    <source>
        <tissue evidence="1">Shoot tip</tissue>
    </source>
</reference>
<accession>A0AAD6JMT0</accession>
<dbReference type="EMBL" id="JAPFFJ010000016">
    <property type="protein sequence ID" value="KAJ6406920.1"/>
    <property type="molecule type" value="Genomic_DNA"/>
</dbReference>
<gene>
    <name evidence="1" type="ORF">OIU84_010437</name>
</gene>
<dbReference type="Proteomes" id="UP001162972">
    <property type="component" value="Chromosome 6"/>
</dbReference>
<protein>
    <submittedName>
        <fullName evidence="1">Uncharacterized protein</fullName>
    </submittedName>
</protein>
<comment type="caution">
    <text evidence="1">The sequence shown here is derived from an EMBL/GenBank/DDBJ whole genome shotgun (WGS) entry which is preliminary data.</text>
</comment>
<sequence>MKITALLVLKVQPGGIGSGYSSKRDGCESFRDISNVLALRNSYFSSVEPSLNGPHPANVNQSSTKSTKFMLIIEMDFARWGLWMIIIRFAVHFPFSIR</sequence>